<protein>
    <submittedName>
        <fullName evidence="1">Uncharacterized protein</fullName>
    </submittedName>
</protein>
<reference evidence="2" key="1">
    <citation type="submission" date="2018-02" db="EMBL/GenBank/DDBJ databases">
        <authorList>
            <person name="Hausmann B."/>
        </authorList>
    </citation>
    <scope>NUCLEOTIDE SEQUENCE [LARGE SCALE GENOMIC DNA]</scope>
    <source>
        <strain evidence="2">Peat soil MAG SbA5</strain>
    </source>
</reference>
<dbReference type="Proteomes" id="UP000239735">
    <property type="component" value="Unassembled WGS sequence"/>
</dbReference>
<dbReference type="EMBL" id="OKRB01000080">
    <property type="protein sequence ID" value="SPE19422.1"/>
    <property type="molecule type" value="Genomic_DNA"/>
</dbReference>
<evidence type="ECO:0000313" key="1">
    <source>
        <dbReference type="EMBL" id="SPE19422.1"/>
    </source>
</evidence>
<organism evidence="1 2">
    <name type="scientific">Candidatus Sulfuritelmatomonas gaucii</name>
    <dbReference type="NCBI Taxonomy" id="2043161"/>
    <lineage>
        <taxon>Bacteria</taxon>
        <taxon>Pseudomonadati</taxon>
        <taxon>Acidobacteriota</taxon>
        <taxon>Terriglobia</taxon>
        <taxon>Terriglobales</taxon>
        <taxon>Acidobacteriaceae</taxon>
        <taxon>Candidatus Sulfuritelmatomonas</taxon>
    </lineage>
</organism>
<name>A0A2N9L7Z3_9BACT</name>
<proteinExistence type="predicted"/>
<dbReference type="AlphaFoldDB" id="A0A2N9L7Z3"/>
<evidence type="ECO:0000313" key="2">
    <source>
        <dbReference type="Proteomes" id="UP000239735"/>
    </source>
</evidence>
<accession>A0A2N9L7Z3</accession>
<gene>
    <name evidence="1" type="ORF">SBA5_240005</name>
</gene>
<sequence>MHPCDLYLQGIFGQWLDSEIELGGFPDPVAARGRRAFGVWGPRERFRTRGQGRSGPWGRASPLAGARSAVVAGAPAPPPDHASGRCTPSVARLPVDRAVEASRGTRYGVRTSPPQVPCFQIWRYHVRGGAGDSHRYGPGTCLTDWPGTRKTIARIRTTSYKFPATGRRRYPTPDHNLSDHWPMITDHCLPSPLAGHLGFDVNAFAGRRGQTEFAARALDAFFHPTQSEVMAVGSVRLLVIESATVVLQSQQ</sequence>